<dbReference type="PIRSF" id="PIRSF002741">
    <property type="entry name" value="MppA"/>
    <property type="match status" value="1"/>
</dbReference>
<name>A0ABQ3ULZ8_9CHLR</name>
<dbReference type="PANTHER" id="PTHR30290">
    <property type="entry name" value="PERIPLASMIC BINDING COMPONENT OF ABC TRANSPORTER"/>
    <property type="match status" value="1"/>
</dbReference>
<comment type="similarity">
    <text evidence="2">Belongs to the bacterial solute-binding protein 5 family.</text>
</comment>
<gene>
    <name evidence="6" type="ORF">KSB_21610</name>
</gene>
<dbReference type="SUPFAM" id="SSF53850">
    <property type="entry name" value="Periplasmic binding protein-like II"/>
    <property type="match status" value="1"/>
</dbReference>
<dbReference type="Proteomes" id="UP000654345">
    <property type="component" value="Unassembled WGS sequence"/>
</dbReference>
<dbReference type="PANTHER" id="PTHR30290:SF10">
    <property type="entry name" value="PERIPLASMIC OLIGOPEPTIDE-BINDING PROTEIN-RELATED"/>
    <property type="match status" value="1"/>
</dbReference>
<evidence type="ECO:0000256" key="3">
    <source>
        <dbReference type="ARBA" id="ARBA00022448"/>
    </source>
</evidence>
<evidence type="ECO:0000256" key="4">
    <source>
        <dbReference type="ARBA" id="ARBA00022729"/>
    </source>
</evidence>
<dbReference type="InterPro" id="IPR000914">
    <property type="entry name" value="SBP_5_dom"/>
</dbReference>
<evidence type="ECO:0000256" key="1">
    <source>
        <dbReference type="ARBA" id="ARBA00004196"/>
    </source>
</evidence>
<dbReference type="RefSeq" id="WP_201370479.1">
    <property type="nucleotide sequence ID" value="NZ_BNJG01000001.1"/>
</dbReference>
<comment type="caution">
    <text evidence="6">The sequence shown here is derived from an EMBL/GenBank/DDBJ whole genome shotgun (WGS) entry which is preliminary data.</text>
</comment>
<protein>
    <submittedName>
        <fullName evidence="6">ABC transporter substrate-binding protein</fullName>
    </submittedName>
</protein>
<dbReference type="InterPro" id="IPR039424">
    <property type="entry name" value="SBP_5"/>
</dbReference>
<accession>A0ABQ3ULZ8</accession>
<dbReference type="Gene3D" id="3.40.190.10">
    <property type="entry name" value="Periplasmic binding protein-like II"/>
    <property type="match status" value="1"/>
</dbReference>
<sequence>MHHRTLSQMSLSPGAHNQVASRRGRQGVGTLLLLLCALLLILVACSNGNSSKSPGNGTPSQSVAQVLKFPNVGTEDAASLDPAQGPDENTGQVISMIFSGLVALDANLNVVPDQATWQASDDGKTYTFKIHDDVRFSDGTPVTAQSYIYTWTRALLPEVASPIASTFEDQIIGSDEVASGKTKTLSGLKALDDHTLQVSLKTASPYFLSALTNSLFAPLNQKVIEKYGEKSWPQKALGEGIGAGPFIAQSWDHNVKMVFVPNKYYYGKKTRLQQVEMYFVNDASTAFKAYRAGQYSFVWKVSPQDQITARGISGFRSQSRLQTDLLFFDNTKPPFDRPEVRQAFAYAIDKTKLVNNVLKNAALAAPTIIPPGMPSYQPDYAGIPFDPNKAKSLIQSVYPDITKVPTITFSYPNSQVSSAEAAALQNMWQSALGIQVKLRSVEVTAYNDETAKKQIQFGFTQWGADFPDPYDWLYLNLLSSAANNNGQWKNTEFDATVQTAETKTGDERISLYNKAEQIAITDVGWLPLDHASLAAIIPPTLHGVTLNANGLYFGNWSNVYLTQK</sequence>
<evidence type="ECO:0000313" key="7">
    <source>
        <dbReference type="Proteomes" id="UP000654345"/>
    </source>
</evidence>
<evidence type="ECO:0000259" key="5">
    <source>
        <dbReference type="Pfam" id="PF00496"/>
    </source>
</evidence>
<organism evidence="6 7">
    <name type="scientific">Ktedonobacter robiniae</name>
    <dbReference type="NCBI Taxonomy" id="2778365"/>
    <lineage>
        <taxon>Bacteria</taxon>
        <taxon>Bacillati</taxon>
        <taxon>Chloroflexota</taxon>
        <taxon>Ktedonobacteria</taxon>
        <taxon>Ktedonobacterales</taxon>
        <taxon>Ktedonobacteraceae</taxon>
        <taxon>Ktedonobacter</taxon>
    </lineage>
</organism>
<comment type="subcellular location">
    <subcellularLocation>
        <location evidence="1">Cell envelope</location>
    </subcellularLocation>
</comment>
<evidence type="ECO:0000256" key="2">
    <source>
        <dbReference type="ARBA" id="ARBA00005695"/>
    </source>
</evidence>
<dbReference type="Gene3D" id="3.90.76.10">
    <property type="entry name" value="Dipeptide-binding Protein, Domain 1"/>
    <property type="match status" value="1"/>
</dbReference>
<feature type="domain" description="Solute-binding protein family 5" evidence="5">
    <location>
        <begin position="113"/>
        <end position="483"/>
    </location>
</feature>
<keyword evidence="3" id="KW-0813">Transport</keyword>
<dbReference type="Pfam" id="PF00496">
    <property type="entry name" value="SBP_bac_5"/>
    <property type="match status" value="1"/>
</dbReference>
<reference evidence="6 7" key="1">
    <citation type="journal article" date="2021" name="Int. J. Syst. Evol. Microbiol.">
        <title>Reticulibacter mediterranei gen. nov., sp. nov., within the new family Reticulibacteraceae fam. nov., and Ktedonospora formicarum gen. nov., sp. nov., Ktedonobacter robiniae sp. nov., Dictyobacter formicarum sp. nov. and Dictyobacter arantiisoli sp. nov., belonging to the class Ktedonobacteria.</title>
        <authorList>
            <person name="Yabe S."/>
            <person name="Zheng Y."/>
            <person name="Wang C.M."/>
            <person name="Sakai Y."/>
            <person name="Abe K."/>
            <person name="Yokota A."/>
            <person name="Donadio S."/>
            <person name="Cavaletti L."/>
            <person name="Monciardini P."/>
        </authorList>
    </citation>
    <scope>NUCLEOTIDE SEQUENCE [LARGE SCALE GENOMIC DNA]</scope>
    <source>
        <strain evidence="6 7">SOSP1-30</strain>
    </source>
</reference>
<dbReference type="Gene3D" id="3.10.105.10">
    <property type="entry name" value="Dipeptide-binding Protein, Domain 3"/>
    <property type="match status" value="1"/>
</dbReference>
<proteinExistence type="inferred from homology"/>
<keyword evidence="4" id="KW-0732">Signal</keyword>
<evidence type="ECO:0000313" key="6">
    <source>
        <dbReference type="EMBL" id="GHO53686.1"/>
    </source>
</evidence>
<dbReference type="InterPro" id="IPR030678">
    <property type="entry name" value="Peptide/Ni-bd"/>
</dbReference>
<dbReference type="EMBL" id="BNJG01000001">
    <property type="protein sequence ID" value="GHO53686.1"/>
    <property type="molecule type" value="Genomic_DNA"/>
</dbReference>
<dbReference type="CDD" id="cd08504">
    <property type="entry name" value="PBP2_OppA"/>
    <property type="match status" value="1"/>
</dbReference>
<keyword evidence="7" id="KW-1185">Reference proteome</keyword>